<evidence type="ECO:0000259" key="2">
    <source>
        <dbReference type="Pfam" id="PF07282"/>
    </source>
</evidence>
<evidence type="ECO:0000256" key="1">
    <source>
        <dbReference type="ARBA" id="ARBA00023125"/>
    </source>
</evidence>
<accession>A0A7J3ZKL0</accession>
<reference evidence="3" key="1">
    <citation type="journal article" date="2020" name="mSystems">
        <title>Genome- and Community-Level Interaction Insights into Carbon Utilization and Element Cycling Functions of Hydrothermarchaeota in Hydrothermal Sediment.</title>
        <authorList>
            <person name="Zhou Z."/>
            <person name="Liu Y."/>
            <person name="Xu W."/>
            <person name="Pan J."/>
            <person name="Luo Z.H."/>
            <person name="Li M."/>
        </authorList>
    </citation>
    <scope>NUCLEOTIDE SEQUENCE [LARGE SCALE GENOMIC DNA]</scope>
    <source>
        <strain evidence="3">SpSt-1116</strain>
    </source>
</reference>
<dbReference type="Pfam" id="PF07282">
    <property type="entry name" value="Cas12f1-like_TNB"/>
    <property type="match status" value="1"/>
</dbReference>
<dbReference type="InterPro" id="IPR010095">
    <property type="entry name" value="Cas12f1-like_TNB"/>
</dbReference>
<comment type="caution">
    <text evidence="3">The sequence shown here is derived from an EMBL/GenBank/DDBJ whole genome shotgun (WGS) entry which is preliminary data.</text>
</comment>
<sequence length="233" mass="26962">MCLKPYKSEVHSLEIRAESLEKPRGLAPGAKAKLNRNSRRLIIYLTFKKSVEAYEPRGLVAVDVNENHVAVLVEDKVYLFETGFKDIVLGCYYRRKGVQERYDKLYGVNCRVKRRVFRKLKEEEKKSDIRWKLANIIVRFAEERQYAIVLEKLGKKPANNMVKRIKDAQLRYRIYQVSFKGLQKAIEEKARECGVPVVYVDPKNTSRKCLVHSAKIVYSNCSRVGKCSVGGEL</sequence>
<name>A0A7J3ZKL0_9CREN</name>
<keyword evidence="1" id="KW-0238">DNA-binding</keyword>
<dbReference type="GO" id="GO:0003677">
    <property type="term" value="F:DNA binding"/>
    <property type="evidence" value="ECO:0007669"/>
    <property type="project" value="UniProtKB-KW"/>
</dbReference>
<evidence type="ECO:0000313" key="3">
    <source>
        <dbReference type="EMBL" id="HHQ80568.1"/>
    </source>
</evidence>
<dbReference type="AlphaFoldDB" id="A0A7J3ZKL0"/>
<organism evidence="3">
    <name type="scientific">Fervidicoccus fontis</name>
    <dbReference type="NCBI Taxonomy" id="683846"/>
    <lineage>
        <taxon>Archaea</taxon>
        <taxon>Thermoproteota</taxon>
        <taxon>Thermoprotei</taxon>
        <taxon>Fervidicoccales</taxon>
        <taxon>Fervidicoccaceae</taxon>
        <taxon>Fervidicoccus</taxon>
    </lineage>
</organism>
<feature type="domain" description="Cas12f1-like TNB" evidence="2">
    <location>
        <begin position="179"/>
        <end position="227"/>
    </location>
</feature>
<dbReference type="EMBL" id="DRZC01000055">
    <property type="protein sequence ID" value="HHQ80568.1"/>
    <property type="molecule type" value="Genomic_DNA"/>
</dbReference>
<proteinExistence type="predicted"/>
<protein>
    <recommendedName>
        <fullName evidence="2">Cas12f1-like TNB domain-containing protein</fullName>
    </recommendedName>
</protein>
<dbReference type="NCBIfam" id="TIGR01766">
    <property type="entry name" value="IS200/IS605 family accessory protein TnpB-like domain"/>
    <property type="match status" value="1"/>
</dbReference>
<gene>
    <name evidence="3" type="ORF">ENM78_03840</name>
</gene>